<dbReference type="Gene3D" id="3.40.50.1360">
    <property type="match status" value="1"/>
</dbReference>
<sequence>MPHIDELRLIARVARMYYEWDMRQSEIANQLDLSQATVSRLLNRSKEEGIIRISVNLPDGVYTELEETLVKKYGLRDAIVVDSLDDDEKLIQRDLGTAAAFYLESAIRPNEIIGISSWSATLLALVDALHPLPKKPGVKVVQILGGVGNPAVAAHASRLTSRMAQLVNGDAVYLPVAGILATEAARDVLMADEVTQQAVRLFDQVTTALVGIGALDPSPLLAQSGNIFSPQELNHLREKNAVGDILVRFFNIHGEPVETGLERRVISMNLDQLSKVNRAVGVAGGLRKYAGILGALRGHWINILVTDHFTAERLAKE</sequence>
<dbReference type="InterPro" id="IPR007324">
    <property type="entry name" value="Sugar-bd_dom_put"/>
</dbReference>
<proteinExistence type="inferred from homology"/>
<dbReference type="SUPFAM" id="SSF46689">
    <property type="entry name" value="Homeodomain-like"/>
    <property type="match status" value="1"/>
</dbReference>
<dbReference type="PANTHER" id="PTHR34294">
    <property type="entry name" value="TRANSCRIPTIONAL REGULATOR-RELATED"/>
    <property type="match status" value="1"/>
</dbReference>
<keyword evidence="4" id="KW-0804">Transcription</keyword>
<protein>
    <submittedName>
        <fullName evidence="6">Transcriptional regulator, contains sigma factor-related N-terminal domain</fullName>
    </submittedName>
</protein>
<reference evidence="6" key="1">
    <citation type="journal article" date="2015" name="Genome Announc.">
        <title>Draft Genome Sequences of Anaerolinea thermolimosa IMO-1, Bellilinea caldifistulae GOMI-1, Leptolinea tardivitalis YMTK-2, Levilinea saccharolytica KIBI-1, Longilinea arvoryzae KOME-1, Previously Described as Members of the Class Anaerolineae (Chloroflexi).</title>
        <authorList>
            <person name="Matsuura N."/>
            <person name="Tourlousse M.D."/>
            <person name="Ohashi A."/>
            <person name="Hugenholtz P."/>
            <person name="Sekiguchi Y."/>
        </authorList>
    </citation>
    <scope>NUCLEOTIDE SEQUENCE</scope>
    <source>
        <strain evidence="6">KIBI-1</strain>
    </source>
</reference>
<dbReference type="GO" id="GO:0003677">
    <property type="term" value="F:DNA binding"/>
    <property type="evidence" value="ECO:0007669"/>
    <property type="project" value="UniProtKB-KW"/>
</dbReference>
<name>A0A0M8JPQ5_9CHLR</name>
<comment type="similarity">
    <text evidence="1">Belongs to the SorC transcriptional regulatory family.</text>
</comment>
<dbReference type="EMBL" id="DF967975">
    <property type="protein sequence ID" value="GAP19119.1"/>
    <property type="molecule type" value="Genomic_DNA"/>
</dbReference>
<accession>A0A0M8JPQ5</accession>
<organism evidence="6">
    <name type="scientific">Levilinea saccharolytica</name>
    <dbReference type="NCBI Taxonomy" id="229921"/>
    <lineage>
        <taxon>Bacteria</taxon>
        <taxon>Bacillati</taxon>
        <taxon>Chloroflexota</taxon>
        <taxon>Anaerolineae</taxon>
        <taxon>Anaerolineales</taxon>
        <taxon>Anaerolineaceae</taxon>
        <taxon>Levilinea</taxon>
    </lineage>
</organism>
<dbReference type="InterPro" id="IPR051054">
    <property type="entry name" value="SorC_transcr_regulators"/>
</dbReference>
<dbReference type="InterPro" id="IPR037171">
    <property type="entry name" value="NagB/RpiA_transferase-like"/>
</dbReference>
<keyword evidence="3" id="KW-0238">DNA-binding</keyword>
<evidence type="ECO:0000313" key="8">
    <source>
        <dbReference type="Proteomes" id="UP000050501"/>
    </source>
</evidence>
<evidence type="ECO:0000256" key="4">
    <source>
        <dbReference type="ARBA" id="ARBA00023163"/>
    </source>
</evidence>
<evidence type="ECO:0000256" key="1">
    <source>
        <dbReference type="ARBA" id="ARBA00010466"/>
    </source>
</evidence>
<evidence type="ECO:0000259" key="5">
    <source>
        <dbReference type="Pfam" id="PF04198"/>
    </source>
</evidence>
<dbReference type="AlphaFoldDB" id="A0A0M8JPQ5"/>
<evidence type="ECO:0000256" key="3">
    <source>
        <dbReference type="ARBA" id="ARBA00023125"/>
    </source>
</evidence>
<keyword evidence="8" id="KW-1185">Reference proteome</keyword>
<dbReference type="InterPro" id="IPR009057">
    <property type="entry name" value="Homeodomain-like_sf"/>
</dbReference>
<dbReference type="OrthoDB" id="58802at2"/>
<evidence type="ECO:0000313" key="7">
    <source>
        <dbReference type="EMBL" id="KPL91551.1"/>
    </source>
</evidence>
<reference evidence="7 8" key="2">
    <citation type="submission" date="2015-07" db="EMBL/GenBank/DDBJ databases">
        <title>Genome sequence of Levilinea saccharolytica DSM 16555.</title>
        <authorList>
            <person name="Hemp J."/>
            <person name="Ward L.M."/>
            <person name="Pace L.A."/>
            <person name="Fischer W.W."/>
        </authorList>
    </citation>
    <scope>NUCLEOTIDE SEQUENCE [LARGE SCALE GENOMIC DNA]</scope>
    <source>
        <strain evidence="7 8">KIBI-1</strain>
    </source>
</reference>
<gene>
    <name evidence="7" type="ORF">ADN01_01115</name>
    <name evidence="6" type="ORF">LSAC_03018</name>
</gene>
<dbReference type="Proteomes" id="UP000050501">
    <property type="component" value="Unassembled WGS sequence"/>
</dbReference>
<feature type="domain" description="Sugar-binding" evidence="5">
    <location>
        <begin position="63"/>
        <end position="314"/>
    </location>
</feature>
<dbReference type="GO" id="GO:0030246">
    <property type="term" value="F:carbohydrate binding"/>
    <property type="evidence" value="ECO:0007669"/>
    <property type="project" value="InterPro"/>
</dbReference>
<dbReference type="Gene3D" id="1.10.10.60">
    <property type="entry name" value="Homeodomain-like"/>
    <property type="match status" value="1"/>
</dbReference>
<dbReference type="EMBL" id="LGCM01000003">
    <property type="protein sequence ID" value="KPL91551.1"/>
    <property type="molecule type" value="Genomic_DNA"/>
</dbReference>
<dbReference type="Pfam" id="PF04198">
    <property type="entry name" value="Sugar-bind"/>
    <property type="match status" value="1"/>
</dbReference>
<evidence type="ECO:0000313" key="6">
    <source>
        <dbReference type="EMBL" id="GAP19119.1"/>
    </source>
</evidence>
<dbReference type="SUPFAM" id="SSF100950">
    <property type="entry name" value="NagB/RpiA/CoA transferase-like"/>
    <property type="match status" value="1"/>
</dbReference>
<dbReference type="STRING" id="229921.ADN01_01115"/>
<evidence type="ECO:0000256" key="2">
    <source>
        <dbReference type="ARBA" id="ARBA00023015"/>
    </source>
</evidence>
<keyword evidence="2" id="KW-0805">Transcription regulation</keyword>